<evidence type="ECO:0000256" key="4">
    <source>
        <dbReference type="ARBA" id="ARBA00022475"/>
    </source>
</evidence>
<keyword evidence="6" id="KW-0702">S-nitrosylation</keyword>
<dbReference type="Pfam" id="PF03508">
    <property type="entry name" value="Connexin43"/>
    <property type="match status" value="1"/>
</dbReference>
<dbReference type="InterPro" id="IPR035091">
    <property type="entry name" value="Alpha_helix_dom_sf"/>
</dbReference>
<keyword evidence="7 12" id="KW-0303">Gap junction</keyword>
<dbReference type="InterPro" id="IPR017990">
    <property type="entry name" value="Connexin_CS"/>
</dbReference>
<keyword evidence="9 14" id="KW-1133">Transmembrane helix</keyword>
<dbReference type="Gene3D" id="1.20.5.1130">
    <property type="entry name" value="Connexin43"/>
    <property type="match status" value="1"/>
</dbReference>
<feature type="domain" description="Connexin N-terminal" evidence="15">
    <location>
        <begin position="43"/>
        <end position="76"/>
    </location>
</feature>
<evidence type="ECO:0000259" key="15">
    <source>
        <dbReference type="SMART" id="SM00037"/>
    </source>
</evidence>
<comment type="caution">
    <text evidence="17">The sequence shown here is derived from an EMBL/GenBank/DDBJ whole genome shotgun (WGS) entry which is preliminary data.</text>
</comment>
<feature type="transmembrane region" description="Helical" evidence="14">
    <location>
        <begin position="202"/>
        <end position="227"/>
    </location>
</feature>
<dbReference type="GO" id="GO:0005243">
    <property type="term" value="F:gap junction channel activity"/>
    <property type="evidence" value="ECO:0007669"/>
    <property type="project" value="TreeGrafter"/>
</dbReference>
<keyword evidence="8" id="KW-0965">Cell junction</keyword>
<keyword evidence="18" id="KW-1185">Reference proteome</keyword>
<dbReference type="GO" id="GO:0010644">
    <property type="term" value="P:cell communication by electrical coupling"/>
    <property type="evidence" value="ECO:0007669"/>
    <property type="project" value="TreeGrafter"/>
</dbReference>
<dbReference type="AlphaFoldDB" id="A0A5E4BCE1"/>
<comment type="similarity">
    <text evidence="3">Belongs to the connexin family. Alpha-type (group II) subfamily.</text>
</comment>
<dbReference type="InterPro" id="IPR002261">
    <property type="entry name" value="Connexin43"/>
</dbReference>
<dbReference type="InterPro" id="IPR000500">
    <property type="entry name" value="Connexin"/>
</dbReference>
<dbReference type="GO" id="GO:0007267">
    <property type="term" value="P:cell-cell signaling"/>
    <property type="evidence" value="ECO:0007669"/>
    <property type="project" value="InterPro"/>
</dbReference>
<keyword evidence="4" id="KW-1003">Cell membrane</keyword>
<dbReference type="PANTHER" id="PTHR11984">
    <property type="entry name" value="CONNEXIN"/>
    <property type="match status" value="1"/>
</dbReference>
<proteinExistence type="inferred from homology"/>
<feature type="transmembrane region" description="Helical" evidence="14">
    <location>
        <begin position="21"/>
        <end position="41"/>
    </location>
</feature>
<feature type="domain" description="Connexin cysteine-rich" evidence="16">
    <location>
        <begin position="159"/>
        <end position="225"/>
    </location>
</feature>
<reference evidence="17" key="1">
    <citation type="submission" date="2019-04" db="EMBL/GenBank/DDBJ databases">
        <authorList>
            <person name="Alioto T."/>
            <person name="Alioto T."/>
        </authorList>
    </citation>
    <scope>NUCLEOTIDE SEQUENCE [LARGE SCALE GENOMIC DNA]</scope>
</reference>
<evidence type="ECO:0000256" key="6">
    <source>
        <dbReference type="ARBA" id="ARBA00022799"/>
    </source>
</evidence>
<comment type="function">
    <text evidence="12">One gap junction consists of a cluster of closely packed pairs of transmembrane channels, the connexons, through which materials of low MW diffuse from one cell to a neighboring cell.</text>
</comment>
<gene>
    <name evidence="17" type="ORF">MONAX_5E005213</name>
</gene>
<accession>A0A5E4BCE1</accession>
<dbReference type="PROSITE" id="PS00408">
    <property type="entry name" value="CONNEXINS_2"/>
    <property type="match status" value="1"/>
</dbReference>
<keyword evidence="10 14" id="KW-0472">Membrane</keyword>
<feature type="region of interest" description="Disordered" evidence="13">
    <location>
        <begin position="311"/>
        <end position="350"/>
    </location>
</feature>
<evidence type="ECO:0000256" key="1">
    <source>
        <dbReference type="ARBA" id="ARBA00004610"/>
    </source>
</evidence>
<evidence type="ECO:0000256" key="7">
    <source>
        <dbReference type="ARBA" id="ARBA00022868"/>
    </source>
</evidence>
<dbReference type="Gene3D" id="1.20.1440.80">
    <property type="entry name" value="Gap junction channel protein cysteine-rich domain"/>
    <property type="match status" value="1"/>
</dbReference>
<feature type="compositionally biased region" description="Polar residues" evidence="13">
    <location>
        <begin position="330"/>
        <end position="343"/>
    </location>
</feature>
<organism evidence="17 18">
    <name type="scientific">Marmota monax</name>
    <name type="common">Woodchuck</name>
    <dbReference type="NCBI Taxonomy" id="9995"/>
    <lineage>
        <taxon>Eukaryota</taxon>
        <taxon>Metazoa</taxon>
        <taxon>Chordata</taxon>
        <taxon>Craniata</taxon>
        <taxon>Vertebrata</taxon>
        <taxon>Euteleostomi</taxon>
        <taxon>Mammalia</taxon>
        <taxon>Eutheria</taxon>
        <taxon>Euarchontoglires</taxon>
        <taxon>Glires</taxon>
        <taxon>Rodentia</taxon>
        <taxon>Sciuromorpha</taxon>
        <taxon>Sciuridae</taxon>
        <taxon>Xerinae</taxon>
        <taxon>Marmotini</taxon>
        <taxon>Marmota</taxon>
    </lineage>
</organism>
<evidence type="ECO:0000256" key="11">
    <source>
        <dbReference type="ARBA" id="ARBA00023157"/>
    </source>
</evidence>
<dbReference type="GO" id="GO:0005922">
    <property type="term" value="C:connexin complex"/>
    <property type="evidence" value="ECO:0007669"/>
    <property type="project" value="InterPro"/>
</dbReference>
<keyword evidence="5 12" id="KW-0812">Transmembrane</keyword>
<dbReference type="PROSITE" id="PS00407">
    <property type="entry name" value="CONNEXINS_1"/>
    <property type="match status" value="1"/>
</dbReference>
<evidence type="ECO:0000256" key="10">
    <source>
        <dbReference type="ARBA" id="ARBA00023136"/>
    </source>
</evidence>
<evidence type="ECO:0000313" key="17">
    <source>
        <dbReference type="EMBL" id="VTJ66620.1"/>
    </source>
</evidence>
<dbReference type="InterPro" id="IPR019570">
    <property type="entry name" value="Connexin_CCC"/>
</dbReference>
<dbReference type="SUPFAM" id="SSF118220">
    <property type="entry name" value="Connexin43"/>
    <property type="match status" value="1"/>
</dbReference>
<dbReference type="Proteomes" id="UP000335636">
    <property type="component" value="Unassembled WGS sequence"/>
</dbReference>
<evidence type="ECO:0000256" key="8">
    <source>
        <dbReference type="ARBA" id="ARBA00022949"/>
    </source>
</evidence>
<feature type="region of interest" description="Disordered" evidence="13">
    <location>
        <begin position="274"/>
        <end position="293"/>
    </location>
</feature>
<name>A0A5E4BCE1_MARMO</name>
<dbReference type="PRINTS" id="PR00206">
    <property type="entry name" value="CONNEXIN"/>
</dbReference>
<dbReference type="InterPro" id="IPR038359">
    <property type="entry name" value="Connexin_N_sf"/>
</dbReference>
<dbReference type="FunFam" id="1.20.1440.80:FF:000001">
    <property type="entry name" value="Gap junction alpha-1"/>
    <property type="match status" value="1"/>
</dbReference>
<comment type="subunit">
    <text evidence="12">A connexon is composed of a hexamer of connexins.</text>
</comment>
<evidence type="ECO:0000259" key="16">
    <source>
        <dbReference type="SMART" id="SM01089"/>
    </source>
</evidence>
<dbReference type="GO" id="GO:0007507">
    <property type="term" value="P:heart development"/>
    <property type="evidence" value="ECO:0007669"/>
    <property type="project" value="InterPro"/>
</dbReference>
<dbReference type="PANTHER" id="PTHR11984:SF33">
    <property type="entry name" value="GAP JUNCTION ALPHA-1 PROTEIN"/>
    <property type="match status" value="1"/>
</dbReference>
<feature type="transmembrane region" description="Helical" evidence="14">
    <location>
        <begin position="77"/>
        <end position="99"/>
    </location>
</feature>
<protein>
    <recommendedName>
        <fullName evidence="12">Gap junction protein</fullName>
    </recommendedName>
</protein>
<dbReference type="PRINTS" id="PR01132">
    <property type="entry name" value="CONNEXINA1"/>
</dbReference>
<keyword evidence="11" id="KW-1015">Disulfide bond</keyword>
<evidence type="ECO:0000256" key="3">
    <source>
        <dbReference type="ARBA" id="ARBA00006589"/>
    </source>
</evidence>
<dbReference type="SMART" id="SM00037">
    <property type="entry name" value="CNX"/>
    <property type="match status" value="1"/>
</dbReference>
<comment type="subcellular location">
    <subcellularLocation>
        <location evidence="1">Cell junction</location>
        <location evidence="1">Gap junction</location>
    </subcellularLocation>
    <subcellularLocation>
        <location evidence="2 12">Cell membrane</location>
        <topology evidence="2 12">Multi-pass membrane protein</topology>
    </subcellularLocation>
</comment>
<evidence type="ECO:0000256" key="12">
    <source>
        <dbReference type="RuleBase" id="RU000630"/>
    </source>
</evidence>
<dbReference type="InterPro" id="IPR034634">
    <property type="entry name" value="Connexin_C"/>
</dbReference>
<evidence type="ECO:0000256" key="14">
    <source>
        <dbReference type="SAM" id="Phobius"/>
    </source>
</evidence>
<sequence>MTDWSFLSKLLKKVQGHSNSGGKVWLSVLFIFRILILKIAIESVWNDEQSAFSCNTQQPGCQNVCYDKSFPISHVRFWVLQIIFVSTPPLLYLAHVIYVMHKEEKPNKQVDETDEYKVEMQKKDIEIEVKRVITENDQVKREGSLKITYIISIFFKCVFEVAFLLIQWYIYGFSLSAVYTCRRDPCPHQVDCFLSRPTEKTIFIIFMLVVSLVSLALNIIELFCFYFDRPSTYSQLNKCCSPTPPQSPTSPPVEKAVTGDRNNFSYPICNKQASGHNKANDSTEQNPMGQAGSTIFNSHNQTFYFPNDNSNFKEIIAGHDPQPPTRVDQEPSSRASGQASSRPWPSGLKV</sequence>
<dbReference type="Pfam" id="PF00029">
    <property type="entry name" value="Connexin"/>
    <property type="match status" value="1"/>
</dbReference>
<dbReference type="InterPro" id="IPR013124">
    <property type="entry name" value="Connexin43_C"/>
</dbReference>
<dbReference type="SMART" id="SM01089">
    <property type="entry name" value="Connexin_CCC"/>
    <property type="match status" value="1"/>
</dbReference>
<dbReference type="InterPro" id="IPR013092">
    <property type="entry name" value="Connexin_N"/>
</dbReference>
<evidence type="ECO:0000256" key="9">
    <source>
        <dbReference type="ARBA" id="ARBA00022989"/>
    </source>
</evidence>
<evidence type="ECO:0000256" key="2">
    <source>
        <dbReference type="ARBA" id="ARBA00004651"/>
    </source>
</evidence>
<feature type="transmembrane region" description="Helical" evidence="14">
    <location>
        <begin position="147"/>
        <end position="170"/>
    </location>
</feature>
<dbReference type="EMBL" id="CABDUW010000353">
    <property type="protein sequence ID" value="VTJ66620.1"/>
    <property type="molecule type" value="Genomic_DNA"/>
</dbReference>
<evidence type="ECO:0000313" key="18">
    <source>
        <dbReference type="Proteomes" id="UP000335636"/>
    </source>
</evidence>
<evidence type="ECO:0000256" key="5">
    <source>
        <dbReference type="ARBA" id="ARBA00022692"/>
    </source>
</evidence>
<evidence type="ECO:0000256" key="13">
    <source>
        <dbReference type="SAM" id="MobiDB-lite"/>
    </source>
</evidence>